<evidence type="ECO:0000313" key="12">
    <source>
        <dbReference type="EMBL" id="SHM94582.1"/>
    </source>
</evidence>
<dbReference type="InterPro" id="IPR036434">
    <property type="entry name" value="Beta_cellobiohydrolase_sf"/>
</dbReference>
<feature type="binding site" evidence="9">
    <location>
        <position position="277"/>
    </location>
    <ligand>
        <name>substrate</name>
    </ligand>
</feature>
<evidence type="ECO:0000256" key="10">
    <source>
        <dbReference type="PROSITE-ProRule" id="PRU10057"/>
    </source>
</evidence>
<feature type="active site" description="Proton acceptor" evidence="8">
    <location>
        <position position="311"/>
    </location>
</feature>
<dbReference type="Proteomes" id="UP000184440">
    <property type="component" value="Unassembled WGS sequence"/>
</dbReference>
<dbReference type="PANTHER" id="PTHR34876:SF4">
    <property type="entry name" value="1,4-BETA-D-GLUCAN CELLOBIOHYDROLASE C-RELATED"/>
    <property type="match status" value="1"/>
</dbReference>
<keyword evidence="7 11" id="KW-0624">Polysaccharide degradation</keyword>
<feature type="binding site" evidence="9">
    <location>
        <position position="85"/>
    </location>
    <ligand>
        <name>substrate</name>
    </ligand>
</feature>
<comment type="similarity">
    <text evidence="11">Belongs to the glycosyl hydrolase family 6.</text>
</comment>
<evidence type="ECO:0000256" key="6">
    <source>
        <dbReference type="ARBA" id="ARBA00023295"/>
    </source>
</evidence>
<feature type="binding site" evidence="9">
    <location>
        <position position="207"/>
    </location>
    <ligand>
        <name>substrate</name>
    </ligand>
</feature>
<dbReference type="RefSeq" id="WP_073253710.1">
    <property type="nucleotide sequence ID" value="NZ_FRCS01000002.1"/>
</dbReference>
<dbReference type="GO" id="GO:0030245">
    <property type="term" value="P:cellulose catabolic process"/>
    <property type="evidence" value="ECO:0007669"/>
    <property type="project" value="UniProtKB-KW"/>
</dbReference>
<keyword evidence="1" id="KW-0732">Signal</keyword>
<evidence type="ECO:0000256" key="1">
    <source>
        <dbReference type="ARBA" id="ARBA00022729"/>
    </source>
</evidence>
<organism evidence="12 13">
    <name type="scientific">Cryptosporangium aurantiacum</name>
    <dbReference type="NCBI Taxonomy" id="134849"/>
    <lineage>
        <taxon>Bacteria</taxon>
        <taxon>Bacillati</taxon>
        <taxon>Actinomycetota</taxon>
        <taxon>Actinomycetes</taxon>
        <taxon>Cryptosporangiales</taxon>
        <taxon>Cryptosporangiaceae</taxon>
        <taxon>Cryptosporangium</taxon>
    </lineage>
</organism>
<feature type="binding site" evidence="9">
    <location>
        <position position="305"/>
    </location>
    <ligand>
        <name>substrate</name>
    </ligand>
</feature>
<evidence type="ECO:0000256" key="2">
    <source>
        <dbReference type="ARBA" id="ARBA00022801"/>
    </source>
</evidence>
<evidence type="ECO:0000256" key="3">
    <source>
        <dbReference type="ARBA" id="ARBA00023001"/>
    </source>
</evidence>
<feature type="active site" description="Proton donor" evidence="8 10">
    <location>
        <position position="162"/>
    </location>
</feature>
<dbReference type="AlphaFoldDB" id="A0A1M7MTY5"/>
<evidence type="ECO:0000256" key="9">
    <source>
        <dbReference type="PIRSR" id="PIRSR001100-2"/>
    </source>
</evidence>
<evidence type="ECO:0000256" key="4">
    <source>
        <dbReference type="ARBA" id="ARBA00023157"/>
    </source>
</evidence>
<keyword evidence="2 11" id="KW-0378">Hydrolase</keyword>
<keyword evidence="5 11" id="KW-0119">Carbohydrate metabolism</keyword>
<dbReference type="EMBL" id="FRCS01000002">
    <property type="protein sequence ID" value="SHM94582.1"/>
    <property type="molecule type" value="Genomic_DNA"/>
</dbReference>
<keyword evidence="3 11" id="KW-0136">Cellulose degradation</keyword>
<evidence type="ECO:0000256" key="7">
    <source>
        <dbReference type="ARBA" id="ARBA00023326"/>
    </source>
</evidence>
<evidence type="ECO:0000256" key="8">
    <source>
        <dbReference type="PIRSR" id="PIRSR001100-1"/>
    </source>
</evidence>
<proteinExistence type="inferred from homology"/>
<dbReference type="Pfam" id="PF01341">
    <property type="entry name" value="Glyco_hydro_6"/>
    <property type="match status" value="1"/>
</dbReference>
<keyword evidence="4" id="KW-1015">Disulfide bond</keyword>
<evidence type="ECO:0000256" key="5">
    <source>
        <dbReference type="ARBA" id="ARBA00023277"/>
    </source>
</evidence>
<keyword evidence="6 11" id="KW-0326">Glycosidase</keyword>
<evidence type="ECO:0000256" key="11">
    <source>
        <dbReference type="RuleBase" id="RU361186"/>
    </source>
</evidence>
<sequence>MQRHRIVLIAIATLVVFGVALGVTITLISNDSSDDSGPRSIEVPKLAGTLYNDGGQAAAWVQANEGDPKADLIEEKIAWVPQAIWITGGDDPAKATTQVTKVIDAAAAAKKVPVLVAYAIPERDCGGASKGGSPDATSYRAWIDGFAAGLGPEPSIVVLEPDALAQYDCLDETKRGVRNELISYAAKKIADEAPKAQVYYDAGNSGWKSPEEMAKRLRAAGADDHGSGIALNVSNFRPTEDEVGYGTAILDELGVDGKKIVIDTSRNGAGAAEDNEWCDPEGRKLGQYPTLETGHDEVTAYLWVKRPGEADGCAANAGEFVPDLATSLAEGT</sequence>
<dbReference type="PIRSF" id="PIRSF001100">
    <property type="entry name" value="Beta_cellobiohydrolase"/>
    <property type="match status" value="1"/>
</dbReference>
<dbReference type="InterPro" id="IPR016288">
    <property type="entry name" value="Beta_cellobiohydrolase"/>
</dbReference>
<dbReference type="InterPro" id="IPR001524">
    <property type="entry name" value="Glyco_hydro_6_CS"/>
</dbReference>
<reference evidence="12 13" key="1">
    <citation type="submission" date="2016-11" db="EMBL/GenBank/DDBJ databases">
        <authorList>
            <person name="Jaros S."/>
            <person name="Januszkiewicz K."/>
            <person name="Wedrychowicz H."/>
        </authorList>
    </citation>
    <scope>NUCLEOTIDE SEQUENCE [LARGE SCALE GENOMIC DNA]</scope>
    <source>
        <strain evidence="12 13">DSM 46144</strain>
    </source>
</reference>
<dbReference type="PRINTS" id="PR00733">
    <property type="entry name" value="GLHYDRLASE6"/>
</dbReference>
<feature type="binding site" evidence="9">
    <location>
        <position position="235"/>
    </location>
    <ligand>
        <name>substrate</name>
    </ligand>
</feature>
<keyword evidence="13" id="KW-1185">Reference proteome</keyword>
<dbReference type="PANTHER" id="PTHR34876">
    <property type="match status" value="1"/>
</dbReference>
<protein>
    <recommendedName>
        <fullName evidence="11">Glucanase</fullName>
        <ecNumber evidence="11">3.2.1.-</ecNumber>
    </recommendedName>
</protein>
<dbReference type="EC" id="3.2.1.-" evidence="11"/>
<name>A0A1M7MTY5_9ACTN</name>
<dbReference type="STRING" id="134849.SAMN05443668_102271"/>
<dbReference type="Gene3D" id="3.20.20.40">
    <property type="entry name" value="1, 4-beta cellobiohydrolase"/>
    <property type="match status" value="1"/>
</dbReference>
<dbReference type="GO" id="GO:0004553">
    <property type="term" value="F:hydrolase activity, hydrolyzing O-glycosyl compounds"/>
    <property type="evidence" value="ECO:0007669"/>
    <property type="project" value="InterPro"/>
</dbReference>
<dbReference type="SUPFAM" id="SSF51989">
    <property type="entry name" value="Glycosyl hydrolases family 6, cellulases"/>
    <property type="match status" value="1"/>
</dbReference>
<feature type="binding site" evidence="9">
    <location>
        <position position="309"/>
    </location>
    <ligand>
        <name>substrate</name>
    </ligand>
</feature>
<evidence type="ECO:0000313" key="13">
    <source>
        <dbReference type="Proteomes" id="UP000184440"/>
    </source>
</evidence>
<dbReference type="PROSITE" id="PS00656">
    <property type="entry name" value="GLYCOSYL_HYDROL_F6_2"/>
    <property type="match status" value="1"/>
</dbReference>
<gene>
    <name evidence="12" type="ORF">SAMN05443668_102271</name>
</gene>
<accession>A0A1M7MTY5</accession>
<dbReference type="OrthoDB" id="309899at2"/>